<name>A0A9P4WEF2_CURKU</name>
<organism evidence="2 3">
    <name type="scientific">Curvularia kusanoi</name>
    <name type="common">Cochliobolus kusanoi</name>
    <dbReference type="NCBI Taxonomy" id="90978"/>
    <lineage>
        <taxon>Eukaryota</taxon>
        <taxon>Fungi</taxon>
        <taxon>Dikarya</taxon>
        <taxon>Ascomycota</taxon>
        <taxon>Pezizomycotina</taxon>
        <taxon>Dothideomycetes</taxon>
        <taxon>Pleosporomycetidae</taxon>
        <taxon>Pleosporales</taxon>
        <taxon>Pleosporineae</taxon>
        <taxon>Pleosporaceae</taxon>
        <taxon>Curvularia</taxon>
    </lineage>
</organism>
<proteinExistence type="predicted"/>
<sequence>MRRMELNLEFRVTSSLTVTMEVRGAMDLDQVRGTLLMKPSVVVIKVDEVYDNWSAPIRKLVVGNKYPTMPRGHNLDYPYCIMGNNPRGIYGPDPRDEGEVEYRRNMGFFFGGGRAGGGGGGGGSDYGGQGGHGRGGGYGGGGYWSDDEDDDEYGGGYEGGHAG</sequence>
<accession>A0A9P4WEF2</accession>
<dbReference type="AlphaFoldDB" id="A0A9P4WEF2"/>
<dbReference type="Proteomes" id="UP000801428">
    <property type="component" value="Unassembled WGS sequence"/>
</dbReference>
<evidence type="ECO:0000256" key="1">
    <source>
        <dbReference type="SAM" id="MobiDB-lite"/>
    </source>
</evidence>
<evidence type="ECO:0000313" key="3">
    <source>
        <dbReference type="Proteomes" id="UP000801428"/>
    </source>
</evidence>
<dbReference type="EMBL" id="SWKU01000002">
    <property type="protein sequence ID" value="KAF3009891.1"/>
    <property type="molecule type" value="Genomic_DNA"/>
</dbReference>
<comment type="caution">
    <text evidence="2">The sequence shown here is derived from an EMBL/GenBank/DDBJ whole genome shotgun (WGS) entry which is preliminary data.</text>
</comment>
<feature type="compositionally biased region" description="Gly residues" evidence="1">
    <location>
        <begin position="154"/>
        <end position="163"/>
    </location>
</feature>
<protein>
    <submittedName>
        <fullName evidence="2">Uncharacterized protein</fullName>
    </submittedName>
</protein>
<feature type="region of interest" description="Disordered" evidence="1">
    <location>
        <begin position="120"/>
        <end position="163"/>
    </location>
</feature>
<reference evidence="2" key="1">
    <citation type="submission" date="2019-04" db="EMBL/GenBank/DDBJ databases">
        <title>Sequencing of skin fungus with MAO and IRED activity.</title>
        <authorList>
            <person name="Marsaioli A.J."/>
            <person name="Bonatto J.M.C."/>
            <person name="Reis Junior O."/>
        </authorList>
    </citation>
    <scope>NUCLEOTIDE SEQUENCE</scope>
    <source>
        <strain evidence="2">30M1</strain>
    </source>
</reference>
<feature type="compositionally biased region" description="Gly residues" evidence="1">
    <location>
        <begin position="120"/>
        <end position="143"/>
    </location>
</feature>
<evidence type="ECO:0000313" key="2">
    <source>
        <dbReference type="EMBL" id="KAF3009891.1"/>
    </source>
</evidence>
<gene>
    <name evidence="2" type="ORF">E8E13_010817</name>
</gene>
<keyword evidence="3" id="KW-1185">Reference proteome</keyword>